<proteinExistence type="inferred from homology"/>
<sequence length="319" mass="35782">MKALTFIFLFTAIWAYAQPALPGLIRIETGERVVRDAQGGDFGGNLVYVMADSEGNHNLYIKSTTDKVVARALSRGQNINLAPNYCAANDRIAFQHFNGKNFDIGYLEADNDSEEELFLLTNTDENEFNPAWDREGTRVVFEKGVATRNFLSRAGGSKRLRSGGKELAANQMYLIDLAKKSGEVQALGKGSFPKFSPDNKYIAYIKYELDGSLKHEIGTLWVLPRDGSPPHQLTQASLGYVSHPAWSPDSKQLIFTLTTTDKPDADLYVLDLSGDNLRQLTFEESTDFAPYWSAENEVYFTSDRESKPGQFSIWRFKIE</sequence>
<evidence type="ECO:0000313" key="4">
    <source>
        <dbReference type="Proteomes" id="UP000598271"/>
    </source>
</evidence>
<keyword evidence="2" id="KW-0732">Signal</keyword>
<feature type="chain" id="PRO_5035231693" evidence="2">
    <location>
        <begin position="18"/>
        <end position="319"/>
    </location>
</feature>
<dbReference type="Gene3D" id="2.120.10.60">
    <property type="entry name" value="Tricorn protease N-terminal domain"/>
    <property type="match status" value="1"/>
</dbReference>
<dbReference type="InterPro" id="IPR011659">
    <property type="entry name" value="WD40"/>
</dbReference>
<dbReference type="SUPFAM" id="SSF82171">
    <property type="entry name" value="DPP6 N-terminal domain-like"/>
    <property type="match status" value="1"/>
</dbReference>
<dbReference type="Pfam" id="PF07676">
    <property type="entry name" value="PD40"/>
    <property type="match status" value="2"/>
</dbReference>
<dbReference type="Proteomes" id="UP000598271">
    <property type="component" value="Unassembled WGS sequence"/>
</dbReference>
<evidence type="ECO:0000256" key="1">
    <source>
        <dbReference type="ARBA" id="ARBA00009820"/>
    </source>
</evidence>
<comment type="caution">
    <text evidence="3">The sequence shown here is derived from an EMBL/GenBank/DDBJ whole genome shotgun (WGS) entry which is preliminary data.</text>
</comment>
<accession>A0A8J3D057</accession>
<name>A0A8J3D057_9BACT</name>
<reference evidence="3 4" key="1">
    <citation type="journal article" date="2014" name="Int. J. Syst. Evol. Microbiol.">
        <title>Complete genome sequence of Corynebacterium casei LMG S-19264T (=DSM 44701T), isolated from a smear-ripened cheese.</title>
        <authorList>
            <consortium name="US DOE Joint Genome Institute (JGI-PGF)"/>
            <person name="Walter F."/>
            <person name="Albersmeier A."/>
            <person name="Kalinowski J."/>
            <person name="Ruckert C."/>
        </authorList>
    </citation>
    <scope>NUCLEOTIDE SEQUENCE [LARGE SCALE GENOMIC DNA]</scope>
    <source>
        <strain evidence="3 4">KCTC 12866</strain>
    </source>
</reference>
<gene>
    <name evidence="3" type="ORF">GCM10007390_00840</name>
</gene>
<dbReference type="InterPro" id="IPR011042">
    <property type="entry name" value="6-blade_b-propeller_TolB-like"/>
</dbReference>
<dbReference type="RefSeq" id="WP_189562307.1">
    <property type="nucleotide sequence ID" value="NZ_BMXF01000001.1"/>
</dbReference>
<evidence type="ECO:0000313" key="3">
    <source>
        <dbReference type="EMBL" id="GHB52061.1"/>
    </source>
</evidence>
<dbReference type="PANTHER" id="PTHR36842:SF1">
    <property type="entry name" value="PROTEIN TOLB"/>
    <property type="match status" value="1"/>
</dbReference>
<evidence type="ECO:0000256" key="2">
    <source>
        <dbReference type="SAM" id="SignalP"/>
    </source>
</evidence>
<keyword evidence="4" id="KW-1185">Reference proteome</keyword>
<feature type="signal peptide" evidence="2">
    <location>
        <begin position="1"/>
        <end position="17"/>
    </location>
</feature>
<dbReference type="PANTHER" id="PTHR36842">
    <property type="entry name" value="PROTEIN TOLB HOMOLOG"/>
    <property type="match status" value="1"/>
</dbReference>
<comment type="similarity">
    <text evidence="1">Belongs to the TolB family.</text>
</comment>
<protein>
    <submittedName>
        <fullName evidence="3">Uncharacterized protein</fullName>
    </submittedName>
</protein>
<dbReference type="EMBL" id="BMXF01000001">
    <property type="protein sequence ID" value="GHB52061.1"/>
    <property type="molecule type" value="Genomic_DNA"/>
</dbReference>
<organism evidence="3 4">
    <name type="scientific">Persicitalea jodogahamensis</name>
    <dbReference type="NCBI Taxonomy" id="402147"/>
    <lineage>
        <taxon>Bacteria</taxon>
        <taxon>Pseudomonadati</taxon>
        <taxon>Bacteroidota</taxon>
        <taxon>Cytophagia</taxon>
        <taxon>Cytophagales</taxon>
        <taxon>Spirosomataceae</taxon>
        <taxon>Persicitalea</taxon>
    </lineage>
</organism>
<dbReference type="Gene3D" id="2.120.10.30">
    <property type="entry name" value="TolB, C-terminal domain"/>
    <property type="match status" value="1"/>
</dbReference>
<dbReference type="AlphaFoldDB" id="A0A8J3D057"/>